<feature type="compositionally biased region" description="Polar residues" evidence="2">
    <location>
        <begin position="20"/>
        <end position="33"/>
    </location>
</feature>
<keyword evidence="1" id="KW-0479">Metal-binding</keyword>
<dbReference type="Proteomes" id="UP001301958">
    <property type="component" value="Unassembled WGS sequence"/>
</dbReference>
<dbReference type="EMBL" id="MU865465">
    <property type="protein sequence ID" value="KAK4222566.1"/>
    <property type="molecule type" value="Genomic_DNA"/>
</dbReference>
<sequence>MAGSNDTDSKRPASDDVANTHPNGNEIESSQQPAFTVVNTTTFHFSLRELDNPEFPSHTISDALYQRGGGTYRVTVEKLEPGCYNCERAGHEAQHCLGSREGCLMVCPFCDQYTIGNHMPEDCAKFDQGRVWDLFVVQRAGKCQYRTKSVKLSLGYLVEQRFREFPDEGPLDLYPHSWDFDRKSPYKANTHDYLREPADLISDPDTLTRDMIINNHRLFLPSEVLRRHHQPTIAYAWSSINI</sequence>
<reference evidence="4" key="2">
    <citation type="submission" date="2023-05" db="EMBL/GenBank/DDBJ databases">
        <authorList>
            <consortium name="Lawrence Berkeley National Laboratory"/>
            <person name="Steindorff A."/>
            <person name="Hensen N."/>
            <person name="Bonometti L."/>
            <person name="Westerberg I."/>
            <person name="Brannstrom I.O."/>
            <person name="Guillou S."/>
            <person name="Cros-Aarteil S."/>
            <person name="Calhoun S."/>
            <person name="Haridas S."/>
            <person name="Kuo A."/>
            <person name="Mondo S."/>
            <person name="Pangilinan J."/>
            <person name="Riley R."/>
            <person name="Labutti K."/>
            <person name="Andreopoulos B."/>
            <person name="Lipzen A."/>
            <person name="Chen C."/>
            <person name="Yanf M."/>
            <person name="Daum C."/>
            <person name="Ng V."/>
            <person name="Clum A."/>
            <person name="Ohm R."/>
            <person name="Martin F."/>
            <person name="Silar P."/>
            <person name="Natvig D."/>
            <person name="Lalanne C."/>
            <person name="Gautier V."/>
            <person name="Ament-Velasquez S.L."/>
            <person name="Kruys A."/>
            <person name="Hutchinson M.I."/>
            <person name="Powell A.J."/>
            <person name="Barry K."/>
            <person name="Miller A.N."/>
            <person name="Grigoriev I.V."/>
            <person name="Debuchy R."/>
            <person name="Gladieux P."/>
            <person name="Thoren M.H."/>
            <person name="Johannesson H."/>
        </authorList>
    </citation>
    <scope>NUCLEOTIDE SEQUENCE</scope>
    <source>
        <strain evidence="4">CBS 990.96</strain>
    </source>
</reference>
<evidence type="ECO:0000256" key="2">
    <source>
        <dbReference type="SAM" id="MobiDB-lite"/>
    </source>
</evidence>
<keyword evidence="5" id="KW-1185">Reference proteome</keyword>
<evidence type="ECO:0000256" key="1">
    <source>
        <dbReference type="PROSITE-ProRule" id="PRU00047"/>
    </source>
</evidence>
<proteinExistence type="predicted"/>
<dbReference type="GO" id="GO:0008270">
    <property type="term" value="F:zinc ion binding"/>
    <property type="evidence" value="ECO:0007669"/>
    <property type="project" value="UniProtKB-KW"/>
</dbReference>
<evidence type="ECO:0000313" key="5">
    <source>
        <dbReference type="Proteomes" id="UP001301958"/>
    </source>
</evidence>
<dbReference type="GO" id="GO:0003676">
    <property type="term" value="F:nucleic acid binding"/>
    <property type="evidence" value="ECO:0007669"/>
    <property type="project" value="InterPro"/>
</dbReference>
<dbReference type="PROSITE" id="PS50158">
    <property type="entry name" value="ZF_CCHC"/>
    <property type="match status" value="1"/>
</dbReference>
<accession>A0AAN6YPI5</accession>
<evidence type="ECO:0000313" key="4">
    <source>
        <dbReference type="EMBL" id="KAK4222566.1"/>
    </source>
</evidence>
<protein>
    <recommendedName>
        <fullName evidence="3">CCHC-type domain-containing protein</fullName>
    </recommendedName>
</protein>
<dbReference type="InterPro" id="IPR001878">
    <property type="entry name" value="Znf_CCHC"/>
</dbReference>
<name>A0AAN6YPI5_9PEZI</name>
<organism evidence="4 5">
    <name type="scientific">Podospora fimiseda</name>
    <dbReference type="NCBI Taxonomy" id="252190"/>
    <lineage>
        <taxon>Eukaryota</taxon>
        <taxon>Fungi</taxon>
        <taxon>Dikarya</taxon>
        <taxon>Ascomycota</taxon>
        <taxon>Pezizomycotina</taxon>
        <taxon>Sordariomycetes</taxon>
        <taxon>Sordariomycetidae</taxon>
        <taxon>Sordariales</taxon>
        <taxon>Podosporaceae</taxon>
        <taxon>Podospora</taxon>
    </lineage>
</organism>
<comment type="caution">
    <text evidence="4">The sequence shown here is derived from an EMBL/GenBank/DDBJ whole genome shotgun (WGS) entry which is preliminary data.</text>
</comment>
<dbReference type="AlphaFoldDB" id="A0AAN6YPI5"/>
<keyword evidence="1" id="KW-0862">Zinc</keyword>
<feature type="region of interest" description="Disordered" evidence="2">
    <location>
        <begin position="1"/>
        <end position="33"/>
    </location>
</feature>
<keyword evidence="1" id="KW-0863">Zinc-finger</keyword>
<feature type="domain" description="CCHC-type" evidence="3">
    <location>
        <begin position="83"/>
        <end position="96"/>
    </location>
</feature>
<reference evidence="4" key="1">
    <citation type="journal article" date="2023" name="Mol. Phylogenet. Evol.">
        <title>Genome-scale phylogeny and comparative genomics of the fungal order Sordariales.</title>
        <authorList>
            <person name="Hensen N."/>
            <person name="Bonometti L."/>
            <person name="Westerberg I."/>
            <person name="Brannstrom I.O."/>
            <person name="Guillou S."/>
            <person name="Cros-Aarteil S."/>
            <person name="Calhoun S."/>
            <person name="Haridas S."/>
            <person name="Kuo A."/>
            <person name="Mondo S."/>
            <person name="Pangilinan J."/>
            <person name="Riley R."/>
            <person name="LaButti K."/>
            <person name="Andreopoulos B."/>
            <person name="Lipzen A."/>
            <person name="Chen C."/>
            <person name="Yan M."/>
            <person name="Daum C."/>
            <person name="Ng V."/>
            <person name="Clum A."/>
            <person name="Steindorff A."/>
            <person name="Ohm R.A."/>
            <person name="Martin F."/>
            <person name="Silar P."/>
            <person name="Natvig D.O."/>
            <person name="Lalanne C."/>
            <person name="Gautier V."/>
            <person name="Ament-Velasquez S.L."/>
            <person name="Kruys A."/>
            <person name="Hutchinson M.I."/>
            <person name="Powell A.J."/>
            <person name="Barry K."/>
            <person name="Miller A.N."/>
            <person name="Grigoriev I.V."/>
            <person name="Debuchy R."/>
            <person name="Gladieux P."/>
            <person name="Hiltunen Thoren M."/>
            <person name="Johannesson H."/>
        </authorList>
    </citation>
    <scope>NUCLEOTIDE SEQUENCE</scope>
    <source>
        <strain evidence="4">CBS 990.96</strain>
    </source>
</reference>
<evidence type="ECO:0000259" key="3">
    <source>
        <dbReference type="PROSITE" id="PS50158"/>
    </source>
</evidence>
<gene>
    <name evidence="4" type="ORF">QBC38DRAFT_503919</name>
</gene>